<proteinExistence type="predicted"/>
<reference evidence="2" key="1">
    <citation type="submission" date="2023-10" db="EMBL/GenBank/DDBJ databases">
        <authorList>
            <person name="Chen Y."/>
            <person name="Shah S."/>
            <person name="Dougan E. K."/>
            <person name="Thang M."/>
            <person name="Chan C."/>
        </authorList>
    </citation>
    <scope>NUCLEOTIDE SEQUENCE [LARGE SCALE GENOMIC DNA]</scope>
</reference>
<comment type="caution">
    <text evidence="2">The sequence shown here is derived from an EMBL/GenBank/DDBJ whole genome shotgun (WGS) entry which is preliminary data.</text>
</comment>
<evidence type="ECO:0000313" key="3">
    <source>
        <dbReference type="Proteomes" id="UP001189429"/>
    </source>
</evidence>
<dbReference type="InterPro" id="IPR013216">
    <property type="entry name" value="Methyltransf_11"/>
</dbReference>
<evidence type="ECO:0000259" key="1">
    <source>
        <dbReference type="Pfam" id="PF08241"/>
    </source>
</evidence>
<dbReference type="Pfam" id="PF08241">
    <property type="entry name" value="Methyltransf_11"/>
    <property type="match status" value="1"/>
</dbReference>
<gene>
    <name evidence="2" type="ORF">PCOR1329_LOCUS77893</name>
</gene>
<dbReference type="Gene3D" id="3.40.50.150">
    <property type="entry name" value="Vaccinia Virus protein VP39"/>
    <property type="match status" value="1"/>
</dbReference>
<feature type="non-terminal residue" evidence="2">
    <location>
        <position position="1"/>
    </location>
</feature>
<dbReference type="CDD" id="cd02440">
    <property type="entry name" value="AdoMet_MTases"/>
    <property type="match status" value="1"/>
</dbReference>
<sequence>RFRWSRRHAPAVAAVAPAVASVQPQWRDEGPVWRLLRRSQIRWARRINSEVGFWHILLDPSGTDRSEEDATAVRQWLDSGDVRWTWDGVDAICARVAGAQAISRGGFGPPRILNAGSGPLAPGPLRCEGAAESVGARALGQVPVVAADGLARFYMQLFDSLGQAPRATPLHCAVEELPRCFPRDHFDVAHIRNALDHAVDPLLGIRQLLSVVRPGGWLLLRHERNEGVAGQFQLGLHQWSFDAAETPAGSAGQEPHFVVWSPALRADVSTWLLSEGLASQVITELRPHPGRDAPGAELEYIWVDIQKAPL</sequence>
<accession>A0ABN9XQ27</accession>
<organism evidence="2 3">
    <name type="scientific">Prorocentrum cordatum</name>
    <dbReference type="NCBI Taxonomy" id="2364126"/>
    <lineage>
        <taxon>Eukaryota</taxon>
        <taxon>Sar</taxon>
        <taxon>Alveolata</taxon>
        <taxon>Dinophyceae</taxon>
        <taxon>Prorocentrales</taxon>
        <taxon>Prorocentraceae</taxon>
        <taxon>Prorocentrum</taxon>
    </lineage>
</organism>
<protein>
    <recommendedName>
        <fullName evidence="1">Methyltransferase type 11 domain-containing protein</fullName>
    </recommendedName>
</protein>
<dbReference type="Proteomes" id="UP001189429">
    <property type="component" value="Unassembled WGS sequence"/>
</dbReference>
<feature type="domain" description="Methyltransferase type 11" evidence="1">
    <location>
        <begin position="170"/>
        <end position="219"/>
    </location>
</feature>
<dbReference type="EMBL" id="CAUYUJ010020818">
    <property type="protein sequence ID" value="CAK0900670.1"/>
    <property type="molecule type" value="Genomic_DNA"/>
</dbReference>
<name>A0ABN9XQ27_9DINO</name>
<dbReference type="InterPro" id="IPR029063">
    <property type="entry name" value="SAM-dependent_MTases_sf"/>
</dbReference>
<evidence type="ECO:0000313" key="2">
    <source>
        <dbReference type="EMBL" id="CAK0900670.1"/>
    </source>
</evidence>
<keyword evidence="3" id="KW-1185">Reference proteome</keyword>
<dbReference type="SUPFAM" id="SSF53335">
    <property type="entry name" value="S-adenosyl-L-methionine-dependent methyltransferases"/>
    <property type="match status" value="1"/>
</dbReference>